<dbReference type="AlphaFoldDB" id="A0A2H0KMK0"/>
<sequence length="70" mass="7817">MPRLYKKNIAGVEKKGIPDGLPAGRQARSRGVLFEASTGGNESETGPAKILKFRYRAFNFYATISKWQIK</sequence>
<accession>A0A2H0KMK0</accession>
<reference evidence="1 2" key="1">
    <citation type="submission" date="2017-09" db="EMBL/GenBank/DDBJ databases">
        <title>Depth-based differentiation of microbial function through sediment-hosted aquifers and enrichment of novel symbionts in the deep terrestrial subsurface.</title>
        <authorList>
            <person name="Probst A.J."/>
            <person name="Ladd B."/>
            <person name="Jarett J.K."/>
            <person name="Geller-Mcgrath D.E."/>
            <person name="Sieber C.M."/>
            <person name="Emerson J.B."/>
            <person name="Anantharaman K."/>
            <person name="Thomas B.C."/>
            <person name="Malmstrom R."/>
            <person name="Stieglmeier M."/>
            <person name="Klingl A."/>
            <person name="Woyke T."/>
            <person name="Ryan C.M."/>
            <person name="Banfield J.F."/>
        </authorList>
    </citation>
    <scope>NUCLEOTIDE SEQUENCE [LARGE SCALE GENOMIC DNA]</scope>
    <source>
        <strain evidence="1">CG11_big_fil_rev_8_21_14_0_20_35_14</strain>
    </source>
</reference>
<dbReference type="Proteomes" id="UP000229570">
    <property type="component" value="Unassembled WGS sequence"/>
</dbReference>
<dbReference type="EMBL" id="PCVL01000038">
    <property type="protein sequence ID" value="PIQ72469.1"/>
    <property type="molecule type" value="Genomic_DNA"/>
</dbReference>
<comment type="caution">
    <text evidence="1">The sequence shown here is derived from an EMBL/GenBank/DDBJ whole genome shotgun (WGS) entry which is preliminary data.</text>
</comment>
<protein>
    <submittedName>
        <fullName evidence="1">Uncharacterized protein</fullName>
    </submittedName>
</protein>
<proteinExistence type="predicted"/>
<gene>
    <name evidence="1" type="ORF">COV86_02860</name>
</gene>
<name>A0A2H0KMK0_9BACT</name>
<evidence type="ECO:0000313" key="1">
    <source>
        <dbReference type="EMBL" id="PIQ72469.1"/>
    </source>
</evidence>
<evidence type="ECO:0000313" key="2">
    <source>
        <dbReference type="Proteomes" id="UP000229570"/>
    </source>
</evidence>
<organism evidence="1 2">
    <name type="scientific">Candidatus Roizmanbacteria bacterium CG11_big_fil_rev_8_21_14_0_20_35_14</name>
    <dbReference type="NCBI Taxonomy" id="1974855"/>
    <lineage>
        <taxon>Bacteria</taxon>
        <taxon>Candidatus Roizmaniibacteriota</taxon>
    </lineage>
</organism>